<dbReference type="InterPro" id="IPR006598">
    <property type="entry name" value="CAP10"/>
</dbReference>
<proteinExistence type="predicted"/>
<protein>
    <submittedName>
        <fullName evidence="3">Glycosyl transferase family 90</fullName>
    </submittedName>
</protein>
<evidence type="ECO:0000313" key="4">
    <source>
        <dbReference type="Proteomes" id="UP000281955"/>
    </source>
</evidence>
<keyword evidence="4" id="KW-1185">Reference proteome</keyword>
<evidence type="ECO:0000259" key="2">
    <source>
        <dbReference type="SMART" id="SM00672"/>
    </source>
</evidence>
<dbReference type="GO" id="GO:0016740">
    <property type="term" value="F:transferase activity"/>
    <property type="evidence" value="ECO:0007669"/>
    <property type="project" value="UniProtKB-KW"/>
</dbReference>
<dbReference type="PANTHER" id="PTHR12203:SF35">
    <property type="entry name" value="PROTEIN O-GLUCOSYLTRANSFERASE 1"/>
    <property type="match status" value="1"/>
</dbReference>
<reference evidence="3 4" key="1">
    <citation type="submission" date="2018-10" db="EMBL/GenBank/DDBJ databases">
        <title>Genomic Encyclopedia of Archaeal and Bacterial Type Strains, Phase II (KMG-II): from individual species to whole genera.</title>
        <authorList>
            <person name="Goeker M."/>
        </authorList>
    </citation>
    <scope>NUCLEOTIDE SEQUENCE [LARGE SCALE GENOMIC DNA]</scope>
    <source>
        <strain evidence="3 4">RP-AC37</strain>
    </source>
</reference>
<evidence type="ECO:0000256" key="1">
    <source>
        <dbReference type="ARBA" id="ARBA00022679"/>
    </source>
</evidence>
<dbReference type="InParanoid" id="A0A420XTK3"/>
<comment type="caution">
    <text evidence="3">The sequence shown here is derived from an EMBL/GenBank/DDBJ whole genome shotgun (WGS) entry which is preliminary data.</text>
</comment>
<dbReference type="EMBL" id="RBWV01000009">
    <property type="protein sequence ID" value="RKS80166.1"/>
    <property type="molecule type" value="Genomic_DNA"/>
</dbReference>
<evidence type="ECO:0000313" key="3">
    <source>
        <dbReference type="EMBL" id="RKS80166.1"/>
    </source>
</evidence>
<dbReference type="SMART" id="SM00672">
    <property type="entry name" value="CAP10"/>
    <property type="match status" value="1"/>
</dbReference>
<dbReference type="PANTHER" id="PTHR12203">
    <property type="entry name" value="KDEL LYS-ASP-GLU-LEU CONTAINING - RELATED"/>
    <property type="match status" value="1"/>
</dbReference>
<dbReference type="Pfam" id="PF05686">
    <property type="entry name" value="Glyco_transf_90"/>
    <property type="match status" value="1"/>
</dbReference>
<accession>A0A420XTK3</accession>
<dbReference type="RefSeq" id="WP_183061629.1">
    <property type="nucleotide sequence ID" value="NZ_RBWV01000009.1"/>
</dbReference>
<dbReference type="AlphaFoldDB" id="A0A420XTK3"/>
<dbReference type="Proteomes" id="UP000281955">
    <property type="component" value="Unassembled WGS sequence"/>
</dbReference>
<gene>
    <name evidence="3" type="ORF">CLV35_0587</name>
</gene>
<organism evidence="3 4">
    <name type="scientific">Motilibacter peucedani</name>
    <dbReference type="NCBI Taxonomy" id="598650"/>
    <lineage>
        <taxon>Bacteria</taxon>
        <taxon>Bacillati</taxon>
        <taxon>Actinomycetota</taxon>
        <taxon>Actinomycetes</taxon>
        <taxon>Motilibacterales</taxon>
        <taxon>Motilibacteraceae</taxon>
        <taxon>Motilibacter</taxon>
    </lineage>
</organism>
<sequence length="318" mass="34559">MKVHLAEDLPSFYEHLVLWKAADGLNALDLGAFERRNPSVLSLVEQADAESPLPEFGPVLLGTGDQPTCTDGSWAAYAFSTADGFSDLPVPDFVFDRWLEAGIGDYEEVAAAMAAAGDAPAAAGVVGWIGNCHTAPVRWELHALAEQHPDALDVRHAGWVPDEDGVLHRDGVPPMSLPEQVAAWGALLDVEGRGWSARLKLLLHSGRPVLVQERPWREWWFDELRPMENCIPVGRDLGDVLERAQWVVENPEEAAAIGRAGQQLARERLTRPAALATWREVLAGADARRTAAGLPWAPAEAREALDPMLMMLGADVPS</sequence>
<name>A0A420XTK3_9ACTN</name>
<keyword evidence="1 3" id="KW-0808">Transferase</keyword>
<feature type="domain" description="Glycosyl transferase CAP10" evidence="2">
    <location>
        <begin position="52"/>
        <end position="291"/>
    </location>
</feature>
<dbReference type="InterPro" id="IPR051091">
    <property type="entry name" value="O-Glucosyltr/Glycosyltrsf_90"/>
</dbReference>